<reference evidence="10" key="1">
    <citation type="submission" date="2019-02" db="EMBL/GenBank/DDBJ databases">
        <authorList>
            <person name="Pothier F.J."/>
        </authorList>
    </citation>
    <scope>NUCLEOTIDE SEQUENCE</scope>
    <source>
        <strain evidence="10">CI-1B</strain>
    </source>
</reference>
<keyword evidence="5 8" id="KW-0812">Transmembrane</keyword>
<dbReference type="GO" id="GO:0016020">
    <property type="term" value="C:membrane"/>
    <property type="evidence" value="ECO:0007669"/>
    <property type="project" value="UniProtKB-SubCell"/>
</dbReference>
<feature type="transmembrane region" description="Helical" evidence="8">
    <location>
        <begin position="359"/>
        <end position="378"/>
    </location>
</feature>
<accession>A0A508T9X5</accession>
<keyword evidence="7 8" id="KW-0472">Membrane</keyword>
<evidence type="ECO:0000256" key="3">
    <source>
        <dbReference type="ARBA" id="ARBA00007520"/>
    </source>
</evidence>
<comment type="subcellular location">
    <subcellularLocation>
        <location evidence="2">Membrane</location>
        <topology evidence="2">Multi-pass membrane protein</topology>
    </subcellularLocation>
</comment>
<dbReference type="PANTHER" id="PTHR23504">
    <property type="entry name" value="MAJOR FACILITATOR SUPERFAMILY DOMAIN-CONTAINING PROTEIN 10"/>
    <property type="match status" value="1"/>
</dbReference>
<dbReference type="InterPro" id="IPR020846">
    <property type="entry name" value="MFS_dom"/>
</dbReference>
<dbReference type="CDD" id="cd17388">
    <property type="entry name" value="MFS_TetA"/>
    <property type="match status" value="1"/>
</dbReference>
<evidence type="ECO:0000256" key="1">
    <source>
        <dbReference type="ARBA" id="ARBA00003279"/>
    </source>
</evidence>
<dbReference type="PRINTS" id="PR01035">
    <property type="entry name" value="TCRTETA"/>
</dbReference>
<feature type="transmembrane region" description="Helical" evidence="8">
    <location>
        <begin position="262"/>
        <end position="281"/>
    </location>
</feature>
<dbReference type="InterPro" id="IPR005829">
    <property type="entry name" value="Sugar_transporter_CS"/>
</dbReference>
<dbReference type="PROSITE" id="PS50850">
    <property type="entry name" value="MFS"/>
    <property type="match status" value="1"/>
</dbReference>
<dbReference type="Gene3D" id="1.20.1250.20">
    <property type="entry name" value="MFS general substrate transporter like domains"/>
    <property type="match status" value="1"/>
</dbReference>
<evidence type="ECO:0000256" key="2">
    <source>
        <dbReference type="ARBA" id="ARBA00004141"/>
    </source>
</evidence>
<feature type="transmembrane region" description="Helical" evidence="8">
    <location>
        <begin position="16"/>
        <end position="39"/>
    </location>
</feature>
<feature type="transmembrane region" description="Helical" evidence="8">
    <location>
        <begin position="293"/>
        <end position="311"/>
    </location>
</feature>
<keyword evidence="6 8" id="KW-1133">Transmembrane helix</keyword>
<evidence type="ECO:0000259" key="9">
    <source>
        <dbReference type="PROSITE" id="PS50850"/>
    </source>
</evidence>
<protein>
    <submittedName>
        <fullName evidence="10">Tetracycline resistance protein, class C</fullName>
    </submittedName>
</protein>
<feature type="transmembrane region" description="Helical" evidence="8">
    <location>
        <begin position="390"/>
        <end position="408"/>
    </location>
</feature>
<evidence type="ECO:0000256" key="5">
    <source>
        <dbReference type="ARBA" id="ARBA00022692"/>
    </source>
</evidence>
<evidence type="ECO:0000256" key="4">
    <source>
        <dbReference type="ARBA" id="ARBA00022448"/>
    </source>
</evidence>
<feature type="transmembrane region" description="Helical" evidence="8">
    <location>
        <begin position="174"/>
        <end position="194"/>
    </location>
</feature>
<keyword evidence="11" id="KW-1185">Reference proteome</keyword>
<dbReference type="InterPro" id="IPR011701">
    <property type="entry name" value="MFS"/>
</dbReference>
<dbReference type="GO" id="GO:0022857">
    <property type="term" value="F:transmembrane transporter activity"/>
    <property type="evidence" value="ECO:0007669"/>
    <property type="project" value="InterPro"/>
</dbReference>
<evidence type="ECO:0000256" key="7">
    <source>
        <dbReference type="ARBA" id="ARBA00023136"/>
    </source>
</evidence>
<comment type="similarity">
    <text evidence="3">Belongs to the major facilitator superfamily. TCR/Tet family.</text>
</comment>
<dbReference type="PANTHER" id="PTHR23504:SF15">
    <property type="entry name" value="MAJOR FACILITATOR SUPERFAMILY (MFS) PROFILE DOMAIN-CONTAINING PROTEIN"/>
    <property type="match status" value="1"/>
</dbReference>
<sequence>MSGASGITDAPPARGAAVIFIFVTILLDTLALGVVIPILPKLIEGFVDNDTASAARIFGLFGTIWALMQFIFSPVLGALSDRFGRRPVVLLSNFGLAADYVVMALAPTLSWLFIGRMISGVTSASISTAFAYITDVTAPEQRAAIFGRIGVAFGAGFIFGPALGGLLGQVDPRLPFWVAAGLSFANGLYGLLILPESLPVSRRARFRWRSANPIGALHLLRSNRVLAGLSLANFFAQLAHVVLPSVFVLYATYRYGWDTGTVGATLALVGVCAMIVQGAAIGPIVTRFGERNTLFLGLGFGAAGFFIFGAAPTGPAFWIGIPVMALWGVAGAATQALTTRLVTADQQGQLQGATTSVQSVSQLIGPFLFTLTFAYFIGGSAPLKMPGAPFYLAAALLLLALAIAWRATSHKL</sequence>
<feature type="transmembrane region" description="Helical" evidence="8">
    <location>
        <begin position="113"/>
        <end position="133"/>
    </location>
</feature>
<evidence type="ECO:0000313" key="10">
    <source>
        <dbReference type="EMBL" id="VIO72325.1"/>
    </source>
</evidence>
<keyword evidence="4" id="KW-0813">Transport</keyword>
<organism evidence="10 11">
    <name type="scientific">Bradyrhizobium ivorense</name>
    <dbReference type="NCBI Taxonomy" id="2511166"/>
    <lineage>
        <taxon>Bacteria</taxon>
        <taxon>Pseudomonadati</taxon>
        <taxon>Pseudomonadota</taxon>
        <taxon>Alphaproteobacteria</taxon>
        <taxon>Hyphomicrobiales</taxon>
        <taxon>Nitrobacteraceae</taxon>
        <taxon>Bradyrhizobium</taxon>
    </lineage>
</organism>
<feature type="transmembrane region" description="Helical" evidence="8">
    <location>
        <begin position="317"/>
        <end position="338"/>
    </location>
</feature>
<evidence type="ECO:0000256" key="8">
    <source>
        <dbReference type="SAM" id="Phobius"/>
    </source>
</evidence>
<dbReference type="InterPro" id="IPR001958">
    <property type="entry name" value="Tet-R_TetA/multi-R_MdtG-like"/>
</dbReference>
<evidence type="ECO:0000313" key="11">
    <source>
        <dbReference type="Proteomes" id="UP000328092"/>
    </source>
</evidence>
<dbReference type="RefSeq" id="WP_139861239.1">
    <property type="nucleotide sequence ID" value="NZ_CAADFC020000016.1"/>
</dbReference>
<dbReference type="Proteomes" id="UP000328092">
    <property type="component" value="Unassembled WGS sequence"/>
</dbReference>
<feature type="transmembrane region" description="Helical" evidence="8">
    <location>
        <begin position="225"/>
        <end position="250"/>
    </location>
</feature>
<feature type="transmembrane region" description="Helical" evidence="8">
    <location>
        <begin position="88"/>
        <end position="107"/>
    </location>
</feature>
<dbReference type="OrthoDB" id="9764259at2"/>
<comment type="caution">
    <text evidence="10">The sequence shown here is derived from an EMBL/GenBank/DDBJ whole genome shotgun (WGS) entry which is preliminary data.</text>
</comment>
<dbReference type="EMBL" id="CAADFC020000016">
    <property type="protein sequence ID" value="VIO72325.1"/>
    <property type="molecule type" value="Genomic_DNA"/>
</dbReference>
<dbReference type="AlphaFoldDB" id="A0A508T9X5"/>
<dbReference type="InterPro" id="IPR036259">
    <property type="entry name" value="MFS_trans_sf"/>
</dbReference>
<feature type="domain" description="Major facilitator superfamily (MFS) profile" evidence="9">
    <location>
        <begin position="17"/>
        <end position="412"/>
    </location>
</feature>
<feature type="transmembrane region" description="Helical" evidence="8">
    <location>
        <begin position="145"/>
        <end position="168"/>
    </location>
</feature>
<gene>
    <name evidence="10" type="primary">tetA_1</name>
    <name evidence="10" type="ORF">CI1B_39690</name>
</gene>
<evidence type="ECO:0000256" key="6">
    <source>
        <dbReference type="ARBA" id="ARBA00022989"/>
    </source>
</evidence>
<proteinExistence type="inferred from homology"/>
<dbReference type="SUPFAM" id="SSF103473">
    <property type="entry name" value="MFS general substrate transporter"/>
    <property type="match status" value="1"/>
</dbReference>
<comment type="function">
    <text evidence="1">Resistance to tetracycline by an active tetracycline efflux. This is an energy-dependent process that decreases the accumulation of the antibiotic in whole cells. This protein functions as a metal-tetracycline/H(+) antiporter.</text>
</comment>
<dbReference type="Pfam" id="PF07690">
    <property type="entry name" value="MFS_1"/>
    <property type="match status" value="1"/>
</dbReference>
<feature type="transmembrane region" description="Helical" evidence="8">
    <location>
        <begin position="54"/>
        <end position="76"/>
    </location>
</feature>
<dbReference type="PROSITE" id="PS00216">
    <property type="entry name" value="SUGAR_TRANSPORT_1"/>
    <property type="match status" value="1"/>
</dbReference>
<name>A0A508T9X5_9BRAD</name>